<dbReference type="GO" id="GO:0006081">
    <property type="term" value="P:aldehyde metabolic process"/>
    <property type="evidence" value="ECO:0007669"/>
    <property type="project" value="InterPro"/>
</dbReference>
<dbReference type="PANTHER" id="PTHR43570:SF16">
    <property type="entry name" value="ALDEHYDE DEHYDROGENASE TYPE III, ISOFORM Q"/>
    <property type="match status" value="1"/>
</dbReference>
<dbReference type="EMBL" id="NWSH01003018">
    <property type="protein sequence ID" value="PCG67106.1"/>
    <property type="molecule type" value="Genomic_DNA"/>
</dbReference>
<dbReference type="InterPro" id="IPR016161">
    <property type="entry name" value="Ald_DH/histidinol_DH"/>
</dbReference>
<dbReference type="InterPro" id="IPR012394">
    <property type="entry name" value="Aldehyde_DH_NAD(P)"/>
</dbReference>
<comment type="caution">
    <text evidence="2">The sequence shown here is derived from an EMBL/GenBank/DDBJ whole genome shotgun (WGS) entry which is preliminary data.</text>
</comment>
<evidence type="ECO:0000256" key="1">
    <source>
        <dbReference type="ARBA" id="ARBA00023002"/>
    </source>
</evidence>
<proteinExistence type="predicted"/>
<dbReference type="PANTHER" id="PTHR43570">
    <property type="entry name" value="ALDEHYDE DEHYDROGENASE"/>
    <property type="match status" value="1"/>
</dbReference>
<dbReference type="SUPFAM" id="SSF53720">
    <property type="entry name" value="ALDH-like"/>
    <property type="match status" value="1"/>
</dbReference>
<dbReference type="InterPro" id="IPR016162">
    <property type="entry name" value="Ald_DH_N"/>
</dbReference>
<protein>
    <recommendedName>
        <fullName evidence="3">Aldehyde dehydrogenase domain-containing protein</fullName>
    </recommendedName>
</protein>
<organism evidence="2">
    <name type="scientific">Heliothis virescens</name>
    <name type="common">Tobacco budworm moth</name>
    <dbReference type="NCBI Taxonomy" id="7102"/>
    <lineage>
        <taxon>Eukaryota</taxon>
        <taxon>Metazoa</taxon>
        <taxon>Ecdysozoa</taxon>
        <taxon>Arthropoda</taxon>
        <taxon>Hexapoda</taxon>
        <taxon>Insecta</taxon>
        <taxon>Pterygota</taxon>
        <taxon>Neoptera</taxon>
        <taxon>Endopterygota</taxon>
        <taxon>Lepidoptera</taxon>
        <taxon>Glossata</taxon>
        <taxon>Ditrysia</taxon>
        <taxon>Noctuoidea</taxon>
        <taxon>Noctuidae</taxon>
        <taxon>Heliothinae</taxon>
        <taxon>Heliothis</taxon>
    </lineage>
</organism>
<evidence type="ECO:0000313" key="2">
    <source>
        <dbReference type="EMBL" id="PCG67106.1"/>
    </source>
</evidence>
<dbReference type="STRING" id="7102.A0A2A4J5U2"/>
<accession>A0A2A4J5U2</accession>
<dbReference type="GO" id="GO:0005737">
    <property type="term" value="C:cytoplasm"/>
    <property type="evidence" value="ECO:0007669"/>
    <property type="project" value="TreeGrafter"/>
</dbReference>
<dbReference type="AlphaFoldDB" id="A0A2A4J5U2"/>
<evidence type="ECO:0008006" key="3">
    <source>
        <dbReference type="Google" id="ProtNLM"/>
    </source>
</evidence>
<dbReference type="Gene3D" id="3.40.605.10">
    <property type="entry name" value="Aldehyde Dehydrogenase, Chain A, domain 1"/>
    <property type="match status" value="1"/>
</dbReference>
<gene>
    <name evidence="2" type="ORF">B5V51_6858</name>
</gene>
<reference evidence="2" key="1">
    <citation type="submission" date="2017-09" db="EMBL/GenBank/DDBJ databases">
        <title>Contemporary evolution of a Lepidopteran species, Heliothis virescens, in response to modern agricultural practices.</title>
        <authorList>
            <person name="Fritz M.L."/>
            <person name="Deyonke A.M."/>
            <person name="Papanicolaou A."/>
            <person name="Micinski S."/>
            <person name="Westbrook J."/>
            <person name="Gould F."/>
        </authorList>
    </citation>
    <scope>NUCLEOTIDE SEQUENCE [LARGE SCALE GENOMIC DNA]</scope>
    <source>
        <strain evidence="2">HvINT-</strain>
        <tissue evidence="2">Whole body</tissue>
    </source>
</reference>
<sequence length="172" mass="19468">MPAPTGQDASAKDSDVHVIDIDTDVDQVVAPVDKSDIPVIHIDKPKQVNASNMNGHGITNLKPKSTSVVEAVQRARETFNKGVSRPIKWRLKQLKNLLRMYEENRNAMIEALHKDLRRSKMEAILLEVDYLINDLKNTIHHLEDWAKPEKVSEVCLVTFTCETVKDLSAFKD</sequence>
<dbReference type="GO" id="GO:0004029">
    <property type="term" value="F:aldehyde dehydrogenase (NAD+) activity"/>
    <property type="evidence" value="ECO:0007669"/>
    <property type="project" value="TreeGrafter"/>
</dbReference>
<name>A0A2A4J5U2_HELVI</name>
<keyword evidence="1" id="KW-0560">Oxidoreductase</keyword>